<organism evidence="2 3">
    <name type="scientific">Streptomyces hygroscopicus</name>
    <dbReference type="NCBI Taxonomy" id="1912"/>
    <lineage>
        <taxon>Bacteria</taxon>
        <taxon>Bacillati</taxon>
        <taxon>Actinomycetota</taxon>
        <taxon>Actinomycetes</taxon>
        <taxon>Kitasatosporales</taxon>
        <taxon>Streptomycetaceae</taxon>
        <taxon>Streptomyces</taxon>
        <taxon>Streptomyces violaceusniger group</taxon>
    </lineage>
</organism>
<protein>
    <submittedName>
        <fullName evidence="2">Uncharacterized protein</fullName>
    </submittedName>
</protein>
<dbReference type="Proteomes" id="UP001054854">
    <property type="component" value="Unassembled WGS sequence"/>
</dbReference>
<evidence type="ECO:0000313" key="3">
    <source>
        <dbReference type="Proteomes" id="UP001054854"/>
    </source>
</evidence>
<keyword evidence="3" id="KW-1185">Reference proteome</keyword>
<name>A0ABQ3TTR1_STRHY</name>
<proteinExistence type="predicted"/>
<gene>
    <name evidence="2" type="ORF">TPA0910_11400</name>
</gene>
<comment type="caution">
    <text evidence="2">The sequence shown here is derived from an EMBL/GenBank/DDBJ whole genome shotgun (WGS) entry which is preliminary data.</text>
</comment>
<evidence type="ECO:0000313" key="2">
    <source>
        <dbReference type="EMBL" id="GHJ26707.1"/>
    </source>
</evidence>
<reference evidence="2" key="1">
    <citation type="submission" date="2024-05" db="EMBL/GenBank/DDBJ databases">
        <title>Whole genome shotgun sequence of Streptomyces hygroscopicus NBRC 113678.</title>
        <authorList>
            <person name="Komaki H."/>
            <person name="Tamura T."/>
        </authorList>
    </citation>
    <scope>NUCLEOTIDE SEQUENCE</scope>
    <source>
        <strain evidence="2">N11-34</strain>
    </source>
</reference>
<accession>A0ABQ3TTR1</accession>
<dbReference type="EMBL" id="BNEK01000002">
    <property type="protein sequence ID" value="GHJ26707.1"/>
    <property type="molecule type" value="Genomic_DNA"/>
</dbReference>
<feature type="region of interest" description="Disordered" evidence="1">
    <location>
        <begin position="1"/>
        <end position="23"/>
    </location>
</feature>
<sequence length="57" mass="5761">MTLNEAAGRQPKRTAVVLPSPSPVMVTGAPPDMGPTLGYTPAGALITCTVSLPLLVT</sequence>
<evidence type="ECO:0000256" key="1">
    <source>
        <dbReference type="SAM" id="MobiDB-lite"/>
    </source>
</evidence>